<keyword evidence="3" id="KW-1185">Reference proteome</keyword>
<reference evidence="2" key="2">
    <citation type="submission" date="2023-05" db="EMBL/GenBank/DDBJ databases">
        <authorList>
            <consortium name="Lawrence Berkeley National Laboratory"/>
            <person name="Steindorff A."/>
            <person name="Hensen N."/>
            <person name="Bonometti L."/>
            <person name="Westerberg I."/>
            <person name="Brannstrom I.O."/>
            <person name="Guillou S."/>
            <person name="Cros-Aarteil S."/>
            <person name="Calhoun S."/>
            <person name="Haridas S."/>
            <person name="Kuo A."/>
            <person name="Mondo S."/>
            <person name="Pangilinan J."/>
            <person name="Riley R."/>
            <person name="Labutti K."/>
            <person name="Andreopoulos B."/>
            <person name="Lipzen A."/>
            <person name="Chen C."/>
            <person name="Yanf M."/>
            <person name="Daum C."/>
            <person name="Ng V."/>
            <person name="Clum A."/>
            <person name="Ohm R."/>
            <person name="Martin F."/>
            <person name="Silar P."/>
            <person name="Natvig D."/>
            <person name="Lalanne C."/>
            <person name="Gautier V."/>
            <person name="Ament-Velasquez S.L."/>
            <person name="Kruys A."/>
            <person name="Hutchinson M.I."/>
            <person name="Powell A.J."/>
            <person name="Barry K."/>
            <person name="Miller A.N."/>
            <person name="Grigoriev I.V."/>
            <person name="Debuchy R."/>
            <person name="Gladieux P."/>
            <person name="Thoren M.H."/>
            <person name="Johannesson H."/>
        </authorList>
    </citation>
    <scope>NUCLEOTIDE SEQUENCE</scope>
    <source>
        <strain evidence="2">CBS 359.72</strain>
    </source>
</reference>
<sequence length="356" mass="39190">MLRPRPTVIYLSHTDVIEVVHRRRFRRFLEYGNDDTCITFIPTETETSRTSNTSSPSRVDPYRKTPQARGSEGSESPSATDSRIRPLLADPPILLPPDKRVEEDTFPPPEVSSGQLGGSKTDDRQRSVWAPQLCLRPKRAVSPATTTVVGTDTDGSTGSRDPLENPQLESPAHGLLAKKSGVAPTTPRHALQLESFGTPPTAPLRSAHVGSTQIPRPQAEKSLTLWQTLMSGSDVSSPVLMARNPRRLRVYNDSLPALYQPQTPQQLPEARHQSRLHGSYTAPARRTSPEPVQTRTTRPRRGLGHRRMPSPLGLQSPGFRGLYGGMENRDDAGLAEEMAEDDSRSWASTFRPSSSA</sequence>
<organism evidence="2 3">
    <name type="scientific">Corynascus novoguineensis</name>
    <dbReference type="NCBI Taxonomy" id="1126955"/>
    <lineage>
        <taxon>Eukaryota</taxon>
        <taxon>Fungi</taxon>
        <taxon>Dikarya</taxon>
        <taxon>Ascomycota</taxon>
        <taxon>Pezizomycotina</taxon>
        <taxon>Sordariomycetes</taxon>
        <taxon>Sordariomycetidae</taxon>
        <taxon>Sordariales</taxon>
        <taxon>Chaetomiaceae</taxon>
        <taxon>Corynascus</taxon>
    </lineage>
</organism>
<proteinExistence type="predicted"/>
<evidence type="ECO:0000313" key="3">
    <source>
        <dbReference type="Proteomes" id="UP001303647"/>
    </source>
</evidence>
<protein>
    <submittedName>
        <fullName evidence="2">Uncharacterized protein</fullName>
    </submittedName>
</protein>
<dbReference type="Proteomes" id="UP001303647">
    <property type="component" value="Unassembled WGS sequence"/>
</dbReference>
<feature type="compositionally biased region" description="Low complexity" evidence="1">
    <location>
        <begin position="145"/>
        <end position="159"/>
    </location>
</feature>
<gene>
    <name evidence="2" type="ORF">C7999DRAFT_13476</name>
</gene>
<feature type="compositionally biased region" description="Polar residues" evidence="1">
    <location>
        <begin position="345"/>
        <end position="356"/>
    </location>
</feature>
<accession>A0AAN7CWS5</accession>
<feature type="region of interest" description="Disordered" evidence="1">
    <location>
        <begin position="259"/>
        <end position="356"/>
    </location>
</feature>
<feature type="region of interest" description="Disordered" evidence="1">
    <location>
        <begin position="140"/>
        <end position="166"/>
    </location>
</feature>
<comment type="caution">
    <text evidence="2">The sequence shown here is derived from an EMBL/GenBank/DDBJ whole genome shotgun (WGS) entry which is preliminary data.</text>
</comment>
<evidence type="ECO:0000256" key="1">
    <source>
        <dbReference type="SAM" id="MobiDB-lite"/>
    </source>
</evidence>
<dbReference type="AlphaFoldDB" id="A0AAN7CWS5"/>
<evidence type="ECO:0000313" key="2">
    <source>
        <dbReference type="EMBL" id="KAK4248577.1"/>
    </source>
</evidence>
<reference evidence="2" key="1">
    <citation type="journal article" date="2023" name="Mol. Phylogenet. Evol.">
        <title>Genome-scale phylogeny and comparative genomics of the fungal order Sordariales.</title>
        <authorList>
            <person name="Hensen N."/>
            <person name="Bonometti L."/>
            <person name="Westerberg I."/>
            <person name="Brannstrom I.O."/>
            <person name="Guillou S."/>
            <person name="Cros-Aarteil S."/>
            <person name="Calhoun S."/>
            <person name="Haridas S."/>
            <person name="Kuo A."/>
            <person name="Mondo S."/>
            <person name="Pangilinan J."/>
            <person name="Riley R."/>
            <person name="LaButti K."/>
            <person name="Andreopoulos B."/>
            <person name="Lipzen A."/>
            <person name="Chen C."/>
            <person name="Yan M."/>
            <person name="Daum C."/>
            <person name="Ng V."/>
            <person name="Clum A."/>
            <person name="Steindorff A."/>
            <person name="Ohm R.A."/>
            <person name="Martin F."/>
            <person name="Silar P."/>
            <person name="Natvig D.O."/>
            <person name="Lalanne C."/>
            <person name="Gautier V."/>
            <person name="Ament-Velasquez S.L."/>
            <person name="Kruys A."/>
            <person name="Hutchinson M.I."/>
            <person name="Powell A.J."/>
            <person name="Barry K."/>
            <person name="Miller A.N."/>
            <person name="Grigoriev I.V."/>
            <person name="Debuchy R."/>
            <person name="Gladieux P."/>
            <person name="Hiltunen Thoren M."/>
            <person name="Johannesson H."/>
        </authorList>
    </citation>
    <scope>NUCLEOTIDE SEQUENCE</scope>
    <source>
        <strain evidence="2">CBS 359.72</strain>
    </source>
</reference>
<feature type="compositionally biased region" description="Basic residues" evidence="1">
    <location>
        <begin position="297"/>
        <end position="308"/>
    </location>
</feature>
<name>A0AAN7CWS5_9PEZI</name>
<dbReference type="EMBL" id="MU857635">
    <property type="protein sequence ID" value="KAK4248577.1"/>
    <property type="molecule type" value="Genomic_DNA"/>
</dbReference>
<feature type="region of interest" description="Disordered" evidence="1">
    <location>
        <begin position="45"/>
        <end position="125"/>
    </location>
</feature>
<feature type="compositionally biased region" description="Low complexity" evidence="1">
    <location>
        <begin position="45"/>
        <end position="58"/>
    </location>
</feature>